<evidence type="ECO:0000313" key="6">
    <source>
        <dbReference type="Proteomes" id="UP001176468"/>
    </source>
</evidence>
<evidence type="ECO:0000256" key="3">
    <source>
        <dbReference type="ARBA" id="ARBA00022801"/>
    </source>
</evidence>
<dbReference type="SUPFAM" id="SSF53474">
    <property type="entry name" value="alpha/beta-Hydrolases"/>
    <property type="match status" value="1"/>
</dbReference>
<accession>A0ABT9A5B1</accession>
<organism evidence="5 6">
    <name type="scientific">Sphingomonas immobilis</name>
    <dbReference type="NCBI Taxonomy" id="3063997"/>
    <lineage>
        <taxon>Bacteria</taxon>
        <taxon>Pseudomonadati</taxon>
        <taxon>Pseudomonadota</taxon>
        <taxon>Alphaproteobacteria</taxon>
        <taxon>Sphingomonadales</taxon>
        <taxon>Sphingomonadaceae</taxon>
        <taxon>Sphingomonas</taxon>
    </lineage>
</organism>
<dbReference type="PANTHER" id="PTHR21661">
    <property type="entry name" value="EPOXIDE HYDROLASE 1-RELATED"/>
    <property type="match status" value="1"/>
</dbReference>
<dbReference type="GO" id="GO:0016787">
    <property type="term" value="F:hydrolase activity"/>
    <property type="evidence" value="ECO:0007669"/>
    <property type="project" value="UniProtKB-KW"/>
</dbReference>
<dbReference type="Proteomes" id="UP001176468">
    <property type="component" value="Unassembled WGS sequence"/>
</dbReference>
<name>A0ABT9A5B1_9SPHN</name>
<feature type="domain" description="Epoxide hydrolase N-terminal" evidence="4">
    <location>
        <begin position="8"/>
        <end position="112"/>
    </location>
</feature>
<dbReference type="InterPro" id="IPR010497">
    <property type="entry name" value="Epoxide_hydro_N"/>
</dbReference>
<evidence type="ECO:0000256" key="2">
    <source>
        <dbReference type="ARBA" id="ARBA00022797"/>
    </source>
</evidence>
<dbReference type="EMBL" id="JAUQSZ010000012">
    <property type="protein sequence ID" value="MDO7843922.1"/>
    <property type="molecule type" value="Genomic_DNA"/>
</dbReference>
<sequence length="381" mass="41528">MAAPVTCAPFRVDVPQATLDDVNMRLSQTRLPVVPEGDPWAYGTSPAYLSALLDHWRERFDWRVWESRINGFEQYRVAVDGLDIHILVRRAAEPDALPVLLTHGWPGSIVEFIDVADRLVADGEHPACTAVIASLPGYGFSGAPAAPVTPAKVAAAWGRIMTDGLGFARYGAHGGDWGGVVTSLLAMEQPEGLSAIHLSGATQSAPWSFAEAPLDAAEEAYLGKMRARMMAEAGYQTIQGTRPVTLSYGLTDSPAGLAAWIAEKFRNWTDREGEDPPVAMDVLLANIMLHWLPGPGPATWMYRYLIDGTALTLPEGRRIELPTGVCSFPGDFGPPAPERWLRRSYNLVHRTIASGGGHFPGLERPAELTADIRRFFARFRS</sequence>
<dbReference type="InterPro" id="IPR016292">
    <property type="entry name" value="Epoxide_hydrolase"/>
</dbReference>
<proteinExistence type="inferred from homology"/>
<dbReference type="InterPro" id="IPR029058">
    <property type="entry name" value="AB_hydrolase_fold"/>
</dbReference>
<dbReference type="Pfam" id="PF06441">
    <property type="entry name" value="EHN"/>
    <property type="match status" value="1"/>
</dbReference>
<dbReference type="RefSeq" id="WP_304562377.1">
    <property type="nucleotide sequence ID" value="NZ_JAUQSZ010000012.1"/>
</dbReference>
<evidence type="ECO:0000256" key="1">
    <source>
        <dbReference type="ARBA" id="ARBA00010088"/>
    </source>
</evidence>
<reference evidence="5" key="1">
    <citation type="submission" date="2023-07" db="EMBL/GenBank/DDBJ databases">
        <authorList>
            <person name="Kim M.K."/>
        </authorList>
    </citation>
    <scope>NUCLEOTIDE SEQUENCE</scope>
    <source>
        <strain evidence="5">CA1-15</strain>
    </source>
</reference>
<dbReference type="PANTHER" id="PTHR21661:SF35">
    <property type="entry name" value="EPOXIDE HYDROLASE"/>
    <property type="match status" value="1"/>
</dbReference>
<dbReference type="InterPro" id="IPR000639">
    <property type="entry name" value="Epox_hydrolase-like"/>
</dbReference>
<protein>
    <submittedName>
        <fullName evidence="5">Epoxide hydrolase</fullName>
    </submittedName>
</protein>
<comment type="caution">
    <text evidence="5">The sequence shown here is derived from an EMBL/GenBank/DDBJ whole genome shotgun (WGS) entry which is preliminary data.</text>
</comment>
<evidence type="ECO:0000313" key="5">
    <source>
        <dbReference type="EMBL" id="MDO7843922.1"/>
    </source>
</evidence>
<keyword evidence="6" id="KW-1185">Reference proteome</keyword>
<keyword evidence="2" id="KW-0058">Aromatic hydrocarbons catabolism</keyword>
<comment type="similarity">
    <text evidence="1">Belongs to the peptidase S33 family.</text>
</comment>
<dbReference type="PIRSF" id="PIRSF001112">
    <property type="entry name" value="Epoxide_hydrolase"/>
    <property type="match status" value="1"/>
</dbReference>
<gene>
    <name evidence="5" type="ORF">Q5H94_16430</name>
</gene>
<dbReference type="PRINTS" id="PR00412">
    <property type="entry name" value="EPOXHYDRLASE"/>
</dbReference>
<keyword evidence="3 5" id="KW-0378">Hydrolase</keyword>
<evidence type="ECO:0000259" key="4">
    <source>
        <dbReference type="Pfam" id="PF06441"/>
    </source>
</evidence>
<dbReference type="Gene3D" id="3.40.50.1820">
    <property type="entry name" value="alpha/beta hydrolase"/>
    <property type="match status" value="1"/>
</dbReference>